<evidence type="ECO:0000256" key="6">
    <source>
        <dbReference type="ARBA" id="ARBA00023004"/>
    </source>
</evidence>
<dbReference type="EMBL" id="CAXITT010000298">
    <property type="protein sequence ID" value="CAL1538438.1"/>
    <property type="molecule type" value="Genomic_DNA"/>
</dbReference>
<keyword evidence="7" id="KW-0503">Monooxygenase</keyword>
<keyword evidence="3" id="KW-0349">Heme</keyword>
<keyword evidence="5" id="KW-0560">Oxidoreductase</keyword>
<evidence type="ECO:0008006" key="11">
    <source>
        <dbReference type="Google" id="ProtNLM"/>
    </source>
</evidence>
<dbReference type="GO" id="GO:0005506">
    <property type="term" value="F:iron ion binding"/>
    <property type="evidence" value="ECO:0007669"/>
    <property type="project" value="InterPro"/>
</dbReference>
<keyword evidence="6" id="KW-0408">Iron</keyword>
<dbReference type="PANTHER" id="PTHR24302">
    <property type="entry name" value="CYTOCHROME P450 FAMILY 3"/>
    <property type="match status" value="1"/>
</dbReference>
<evidence type="ECO:0000313" key="9">
    <source>
        <dbReference type="EMBL" id="CAL1538438.1"/>
    </source>
</evidence>
<evidence type="ECO:0000313" key="10">
    <source>
        <dbReference type="Proteomes" id="UP001497497"/>
    </source>
</evidence>
<dbReference type="InterPro" id="IPR002402">
    <property type="entry name" value="Cyt_P450_E_grp-II"/>
</dbReference>
<dbReference type="GO" id="GO:0016705">
    <property type="term" value="F:oxidoreductase activity, acting on paired donors, with incorporation or reduction of molecular oxygen"/>
    <property type="evidence" value="ECO:0007669"/>
    <property type="project" value="InterPro"/>
</dbReference>
<feature type="transmembrane region" description="Helical" evidence="8">
    <location>
        <begin position="234"/>
        <end position="260"/>
    </location>
</feature>
<evidence type="ECO:0000256" key="4">
    <source>
        <dbReference type="ARBA" id="ARBA00022723"/>
    </source>
</evidence>
<name>A0AAV2I067_LYMST</name>
<dbReference type="Pfam" id="PF00067">
    <property type="entry name" value="p450"/>
    <property type="match status" value="1"/>
</dbReference>
<gene>
    <name evidence="9" type="ORF">GSLYS_00012259001</name>
</gene>
<sequence length="266" mass="29780">MGGTTQKHPFSSSETWTWLKTYSLSTSTPSQTATYFFQTTEPPFRDNLPNSQGDHWMHVRGVVSPTFSSGRIRKMSSHIERNATIMLDNLKLKQERGEDMELRDICACFTLDVIASTGFGLEVNTLKDPGNRFSTEAKKDVNPNPLLFTWTVFLPELAQVLSKFWLNVLLQKSMEYFANVVDVAIEYRKREGPSGKINDFLDLVINAEVENAAIDGGHGGGENELTRSEIDVSLLSYIVLIFAGYHTGAIVLSFTLFLLANHPECC</sequence>
<dbReference type="PANTHER" id="PTHR24302:SF15">
    <property type="entry name" value="FATTY-ACID PEROXYGENASE"/>
    <property type="match status" value="1"/>
</dbReference>
<dbReference type="SUPFAM" id="SSF48264">
    <property type="entry name" value="Cytochrome P450"/>
    <property type="match status" value="1"/>
</dbReference>
<organism evidence="9 10">
    <name type="scientific">Lymnaea stagnalis</name>
    <name type="common">Great pond snail</name>
    <name type="synonym">Helix stagnalis</name>
    <dbReference type="NCBI Taxonomy" id="6523"/>
    <lineage>
        <taxon>Eukaryota</taxon>
        <taxon>Metazoa</taxon>
        <taxon>Spiralia</taxon>
        <taxon>Lophotrochozoa</taxon>
        <taxon>Mollusca</taxon>
        <taxon>Gastropoda</taxon>
        <taxon>Heterobranchia</taxon>
        <taxon>Euthyneura</taxon>
        <taxon>Panpulmonata</taxon>
        <taxon>Hygrophila</taxon>
        <taxon>Lymnaeoidea</taxon>
        <taxon>Lymnaeidae</taxon>
        <taxon>Lymnaea</taxon>
    </lineage>
</organism>
<comment type="cofactor">
    <cofactor evidence="1">
        <name>heme</name>
        <dbReference type="ChEBI" id="CHEBI:30413"/>
    </cofactor>
</comment>
<keyword evidence="8" id="KW-0472">Membrane</keyword>
<dbReference type="GO" id="GO:0008395">
    <property type="term" value="F:steroid hydroxylase activity"/>
    <property type="evidence" value="ECO:0007669"/>
    <property type="project" value="TreeGrafter"/>
</dbReference>
<dbReference type="InterPro" id="IPR050705">
    <property type="entry name" value="Cytochrome_P450_3A"/>
</dbReference>
<evidence type="ECO:0000256" key="5">
    <source>
        <dbReference type="ARBA" id="ARBA00023002"/>
    </source>
</evidence>
<dbReference type="PRINTS" id="PR00464">
    <property type="entry name" value="EP450II"/>
</dbReference>
<dbReference type="AlphaFoldDB" id="A0AAV2I067"/>
<evidence type="ECO:0000256" key="1">
    <source>
        <dbReference type="ARBA" id="ARBA00001971"/>
    </source>
</evidence>
<comment type="caution">
    <text evidence="9">The sequence shown here is derived from an EMBL/GenBank/DDBJ whole genome shotgun (WGS) entry which is preliminary data.</text>
</comment>
<evidence type="ECO:0000256" key="7">
    <source>
        <dbReference type="ARBA" id="ARBA00023033"/>
    </source>
</evidence>
<dbReference type="Proteomes" id="UP001497497">
    <property type="component" value="Unassembled WGS sequence"/>
</dbReference>
<comment type="similarity">
    <text evidence="2">Belongs to the cytochrome P450 family.</text>
</comment>
<keyword evidence="10" id="KW-1185">Reference proteome</keyword>
<dbReference type="Gene3D" id="1.10.630.10">
    <property type="entry name" value="Cytochrome P450"/>
    <property type="match status" value="1"/>
</dbReference>
<dbReference type="InterPro" id="IPR001128">
    <property type="entry name" value="Cyt_P450"/>
</dbReference>
<keyword evidence="4" id="KW-0479">Metal-binding</keyword>
<evidence type="ECO:0000256" key="2">
    <source>
        <dbReference type="ARBA" id="ARBA00010617"/>
    </source>
</evidence>
<reference evidence="9 10" key="1">
    <citation type="submission" date="2024-04" db="EMBL/GenBank/DDBJ databases">
        <authorList>
            <consortium name="Genoscope - CEA"/>
            <person name="William W."/>
        </authorList>
    </citation>
    <scope>NUCLEOTIDE SEQUENCE [LARGE SCALE GENOMIC DNA]</scope>
</reference>
<protein>
    <recommendedName>
        <fullName evidence="11">Cytochrome P450</fullName>
    </recommendedName>
</protein>
<keyword evidence="8" id="KW-1133">Transmembrane helix</keyword>
<dbReference type="InterPro" id="IPR036396">
    <property type="entry name" value="Cyt_P450_sf"/>
</dbReference>
<proteinExistence type="inferred from homology"/>
<dbReference type="GO" id="GO:0020037">
    <property type="term" value="F:heme binding"/>
    <property type="evidence" value="ECO:0007669"/>
    <property type="project" value="InterPro"/>
</dbReference>
<keyword evidence="8" id="KW-0812">Transmembrane</keyword>
<evidence type="ECO:0000256" key="3">
    <source>
        <dbReference type="ARBA" id="ARBA00022617"/>
    </source>
</evidence>
<evidence type="ECO:0000256" key="8">
    <source>
        <dbReference type="SAM" id="Phobius"/>
    </source>
</evidence>
<accession>A0AAV2I067</accession>